<gene>
    <name evidence="5" type="ORF">DEACI_1966</name>
    <name evidence="6" type="ORF">DEACI_3270</name>
</gene>
<dbReference type="Pfam" id="PF00936">
    <property type="entry name" value="BMC"/>
    <property type="match status" value="1"/>
</dbReference>
<dbReference type="PANTHER" id="PTHR33941">
    <property type="entry name" value="PROPANEDIOL UTILIZATION PROTEIN PDUA"/>
    <property type="match status" value="1"/>
</dbReference>
<comment type="subcellular location">
    <subcellularLocation>
        <location evidence="1">Bacterial microcompartment</location>
    </subcellularLocation>
</comment>
<accession>A0A8S0X528</accession>
<dbReference type="EMBL" id="CDGJ01000095">
    <property type="protein sequence ID" value="CEJ08790.1"/>
    <property type="molecule type" value="Genomic_DNA"/>
</dbReference>
<evidence type="ECO:0000256" key="1">
    <source>
        <dbReference type="ARBA" id="ARBA00024322"/>
    </source>
</evidence>
<evidence type="ECO:0000256" key="3">
    <source>
        <dbReference type="PROSITE-ProRule" id="PRU01278"/>
    </source>
</evidence>
<dbReference type="Gene3D" id="3.30.70.1710">
    <property type="match status" value="1"/>
</dbReference>
<feature type="domain" description="BMC" evidence="4">
    <location>
        <begin position="5"/>
        <end position="89"/>
    </location>
</feature>
<reference evidence="5" key="2">
    <citation type="submission" date="2020-01" db="EMBL/GenBank/DDBJ databases">
        <authorList>
            <person name="Hornung B."/>
        </authorList>
    </citation>
    <scope>NUCLEOTIDE SEQUENCE</scope>
    <source>
        <strain evidence="5">PacBioINE</strain>
    </source>
</reference>
<organism evidence="5">
    <name type="scientific">Acididesulfobacillus acetoxydans</name>
    <dbReference type="NCBI Taxonomy" id="1561005"/>
    <lineage>
        <taxon>Bacteria</taxon>
        <taxon>Bacillati</taxon>
        <taxon>Bacillota</taxon>
        <taxon>Clostridia</taxon>
        <taxon>Eubacteriales</taxon>
        <taxon>Peptococcaceae</taxon>
        <taxon>Acididesulfobacillus</taxon>
    </lineage>
</organism>
<dbReference type="PROSITE" id="PS51930">
    <property type="entry name" value="BMC_2"/>
    <property type="match status" value="1"/>
</dbReference>
<sequence>MNGEALGMIETKGLVAAVQAADVALKAADVVLVGYEKIGSGMVSVLLRGDVAAIKAAVEAGAQAAGSLGEVISAHVIPRPHNELEKMLP</sequence>
<keyword evidence="2" id="KW-1283">Bacterial microcompartment</keyword>
<evidence type="ECO:0000256" key="2">
    <source>
        <dbReference type="ARBA" id="ARBA00024446"/>
    </source>
</evidence>
<dbReference type="RefSeq" id="WP_240984852.1">
    <property type="nucleotide sequence ID" value="NZ_CDGJ01000095.1"/>
</dbReference>
<proteinExistence type="inferred from homology"/>
<comment type="similarity">
    <text evidence="3">Belongs to the bacterial microcompartments protein family.</text>
</comment>
<dbReference type="KEGG" id="aacx:DEACI_1966"/>
<dbReference type="InterPro" id="IPR044872">
    <property type="entry name" value="CcmK/CsoS1_BMC"/>
</dbReference>
<evidence type="ECO:0000259" key="4">
    <source>
        <dbReference type="PROSITE" id="PS51930"/>
    </source>
</evidence>
<dbReference type="SUPFAM" id="SSF143414">
    <property type="entry name" value="CcmK-like"/>
    <property type="match status" value="1"/>
</dbReference>
<dbReference type="GO" id="GO:0031469">
    <property type="term" value="C:bacterial microcompartment"/>
    <property type="evidence" value="ECO:0007669"/>
    <property type="project" value="UniProtKB-SubCell"/>
</dbReference>
<dbReference type="InterPro" id="IPR000249">
    <property type="entry name" value="BMC_dom"/>
</dbReference>
<evidence type="ECO:0000313" key="7">
    <source>
        <dbReference type="Proteomes" id="UP001071230"/>
    </source>
</evidence>
<dbReference type="SMART" id="SM00877">
    <property type="entry name" value="BMC"/>
    <property type="match status" value="1"/>
</dbReference>
<keyword evidence="7" id="KW-1185">Reference proteome</keyword>
<dbReference type="EMBL" id="LR746496">
    <property type="protein sequence ID" value="CAA7601300.1"/>
    <property type="molecule type" value="Genomic_DNA"/>
</dbReference>
<dbReference type="CDD" id="cd07045">
    <property type="entry name" value="BMC_CcmK_like"/>
    <property type="match status" value="1"/>
</dbReference>
<dbReference type="AlphaFoldDB" id="A0A8S0X528"/>
<reference evidence="6" key="1">
    <citation type="submission" date="2014-11" db="EMBL/GenBank/DDBJ databases">
        <authorList>
            <person name="Hornung B.V."/>
        </authorList>
    </citation>
    <scope>NUCLEOTIDE SEQUENCE</scope>
    <source>
        <strain evidence="6">INE</strain>
    </source>
</reference>
<dbReference type="InterPro" id="IPR050575">
    <property type="entry name" value="BMC_shell"/>
</dbReference>
<dbReference type="InterPro" id="IPR037233">
    <property type="entry name" value="CcmK-like_sf"/>
</dbReference>
<dbReference type="Proteomes" id="UP000836597">
    <property type="component" value="Chromosome"/>
</dbReference>
<name>A0A8S0X528_9FIRM</name>
<protein>
    <submittedName>
        <fullName evidence="5">BMC domain protein</fullName>
    </submittedName>
    <submittedName>
        <fullName evidence="6">Microcompartment protein, bacteria</fullName>
    </submittedName>
</protein>
<dbReference type="PANTHER" id="PTHR33941:SF11">
    <property type="entry name" value="BACTERIAL MICROCOMPARTMENT SHELL PROTEIN PDUJ"/>
    <property type="match status" value="1"/>
</dbReference>
<evidence type="ECO:0000313" key="5">
    <source>
        <dbReference type="EMBL" id="CAA7601300.1"/>
    </source>
</evidence>
<evidence type="ECO:0000313" key="6">
    <source>
        <dbReference type="EMBL" id="CEJ08790.1"/>
    </source>
</evidence>
<dbReference type="Proteomes" id="UP001071230">
    <property type="component" value="Unassembled WGS sequence"/>
</dbReference>